<gene>
    <name evidence="1" type="ORF">UFOVP71_271</name>
</gene>
<proteinExistence type="predicted"/>
<protein>
    <submittedName>
        <fullName evidence="1">Uncharacterized protein</fullName>
    </submittedName>
</protein>
<dbReference type="EMBL" id="LR797824">
    <property type="protein sequence ID" value="CAB4241733.1"/>
    <property type="molecule type" value="Genomic_DNA"/>
</dbReference>
<accession>A0A6J5TAB2</accession>
<sequence length="269" mass="31226">MTFKDPSTLRQFPPELEPFKKLIFCPLDLPAPPEIDEERLFAYIAMRDERDRGTLAGSVSGAVGPIPLTSPWLRYTASWSKEKNTYPWRLLHLMRSDFKENGWEFYAEFKEWLPELAAYIESLPVSEFYTISLLNQKAGTDVGIHTDPDVWFGLRFYAVNRSDARIFFQKAKNPQDKRLLNISRDADGSIKQLPWSDFVEDEKIYAKYPQPCFPFHLTTTHAVHGVEAVPEGVEDARVTGFIICRVDPKQYAEMLARSVEKYKDYAIWW</sequence>
<organism evidence="1">
    <name type="scientific">uncultured Caudovirales phage</name>
    <dbReference type="NCBI Taxonomy" id="2100421"/>
    <lineage>
        <taxon>Viruses</taxon>
        <taxon>Duplodnaviria</taxon>
        <taxon>Heunggongvirae</taxon>
        <taxon>Uroviricota</taxon>
        <taxon>Caudoviricetes</taxon>
        <taxon>Peduoviridae</taxon>
        <taxon>Maltschvirus</taxon>
        <taxon>Maltschvirus maltsch</taxon>
    </lineage>
</organism>
<evidence type="ECO:0000313" key="1">
    <source>
        <dbReference type="EMBL" id="CAB4241733.1"/>
    </source>
</evidence>
<reference evidence="1" key="1">
    <citation type="submission" date="2020-05" db="EMBL/GenBank/DDBJ databases">
        <authorList>
            <person name="Chiriac C."/>
            <person name="Salcher M."/>
            <person name="Ghai R."/>
            <person name="Kavagutti S V."/>
        </authorList>
    </citation>
    <scope>NUCLEOTIDE SEQUENCE</scope>
</reference>
<name>A0A6J5TAB2_9CAUD</name>